<dbReference type="PANTHER" id="PTHR40394:SF2">
    <property type="entry name" value="QUINOL:CYTOCHROME C OXIDOREDUCTASE MEMBRANE PROTEIN"/>
    <property type="match status" value="1"/>
</dbReference>
<keyword evidence="2 4" id="KW-0479">Metal-binding</keyword>
<dbReference type="InterPro" id="IPR009056">
    <property type="entry name" value="Cyt_c-like_dom"/>
</dbReference>
<accession>A0ABY7BYW0</accession>
<keyword evidence="6" id="KW-0732">Signal</keyword>
<dbReference type="RefSeq" id="WP_268883885.1">
    <property type="nucleotide sequence ID" value="NZ_CP114029.1"/>
</dbReference>
<evidence type="ECO:0000313" key="9">
    <source>
        <dbReference type="Proteomes" id="UP001164020"/>
    </source>
</evidence>
<dbReference type="Pfam" id="PF13442">
    <property type="entry name" value="Cytochrome_CBB3"/>
    <property type="match status" value="1"/>
</dbReference>
<proteinExistence type="predicted"/>
<keyword evidence="3 4" id="KW-0408">Iron</keyword>
<gene>
    <name evidence="8" type="ORF">OH818_25815</name>
</gene>
<feature type="domain" description="Cytochrome c" evidence="7">
    <location>
        <begin position="74"/>
        <end position="159"/>
    </location>
</feature>
<feature type="chain" id="PRO_5047115981" evidence="6">
    <location>
        <begin position="19"/>
        <end position="198"/>
    </location>
</feature>
<dbReference type="Gene3D" id="1.10.760.10">
    <property type="entry name" value="Cytochrome c-like domain"/>
    <property type="match status" value="1"/>
</dbReference>
<evidence type="ECO:0000259" key="7">
    <source>
        <dbReference type="PROSITE" id="PS51007"/>
    </source>
</evidence>
<evidence type="ECO:0000256" key="6">
    <source>
        <dbReference type="SAM" id="SignalP"/>
    </source>
</evidence>
<sequence>MSRPLPILLAILALASLAACEQQSMETQPKLKTYSTAAAFPDNAAAREIPLGTVSRNEPARIAALAERPRVDEALLQRGQEQYAIYCTPCHGLAGHGDGIIVERGFPQPPSYMEPRLLAADPQHFVDVISNGWGVMYSYAARVEPRDRWAIAAYIRALQVSQTGAPRDVASAIPANGAQGTPEAGNADAPFSNREGAR</sequence>
<reference evidence="8" key="1">
    <citation type="submission" date="2022-12" db="EMBL/GenBank/DDBJ databases">
        <title>Jiella pelagia sp. nov., isolated from phosphonate enriched culture of Northwest Pacific surface seawater.</title>
        <authorList>
            <person name="Shin D.Y."/>
            <person name="Hwang C.Y."/>
        </authorList>
    </citation>
    <scope>NUCLEOTIDE SEQUENCE</scope>
    <source>
        <strain evidence="8">HL-NP1</strain>
    </source>
</reference>
<evidence type="ECO:0000256" key="3">
    <source>
        <dbReference type="ARBA" id="ARBA00023004"/>
    </source>
</evidence>
<dbReference type="InterPro" id="IPR036909">
    <property type="entry name" value="Cyt_c-like_dom_sf"/>
</dbReference>
<dbReference type="PANTHER" id="PTHR40394">
    <property type="entry name" value="LIPOPROTEIN-RELATED"/>
    <property type="match status" value="1"/>
</dbReference>
<evidence type="ECO:0000256" key="2">
    <source>
        <dbReference type="ARBA" id="ARBA00022723"/>
    </source>
</evidence>
<dbReference type="PROSITE" id="PS51007">
    <property type="entry name" value="CYTC"/>
    <property type="match status" value="1"/>
</dbReference>
<feature type="signal peptide" evidence="6">
    <location>
        <begin position="1"/>
        <end position="18"/>
    </location>
</feature>
<protein>
    <submittedName>
        <fullName evidence="8">Cytochrome c</fullName>
    </submittedName>
</protein>
<dbReference type="PROSITE" id="PS51257">
    <property type="entry name" value="PROKAR_LIPOPROTEIN"/>
    <property type="match status" value="1"/>
</dbReference>
<dbReference type="EMBL" id="CP114029">
    <property type="protein sequence ID" value="WAP68652.1"/>
    <property type="molecule type" value="Genomic_DNA"/>
</dbReference>
<evidence type="ECO:0000313" key="8">
    <source>
        <dbReference type="EMBL" id="WAP68652.1"/>
    </source>
</evidence>
<name>A0ABY7BYW0_9HYPH</name>
<organism evidence="8 9">
    <name type="scientific">Jiella pelagia</name>
    <dbReference type="NCBI Taxonomy" id="2986949"/>
    <lineage>
        <taxon>Bacteria</taxon>
        <taxon>Pseudomonadati</taxon>
        <taxon>Pseudomonadota</taxon>
        <taxon>Alphaproteobacteria</taxon>
        <taxon>Hyphomicrobiales</taxon>
        <taxon>Aurantimonadaceae</taxon>
        <taxon>Jiella</taxon>
    </lineage>
</organism>
<dbReference type="SUPFAM" id="SSF46626">
    <property type="entry name" value="Cytochrome c"/>
    <property type="match status" value="1"/>
</dbReference>
<dbReference type="Proteomes" id="UP001164020">
    <property type="component" value="Chromosome"/>
</dbReference>
<evidence type="ECO:0000256" key="4">
    <source>
        <dbReference type="PROSITE-ProRule" id="PRU00433"/>
    </source>
</evidence>
<evidence type="ECO:0000256" key="1">
    <source>
        <dbReference type="ARBA" id="ARBA00022617"/>
    </source>
</evidence>
<keyword evidence="1 4" id="KW-0349">Heme</keyword>
<evidence type="ECO:0000256" key="5">
    <source>
        <dbReference type="SAM" id="MobiDB-lite"/>
    </source>
</evidence>
<feature type="region of interest" description="Disordered" evidence="5">
    <location>
        <begin position="171"/>
        <end position="198"/>
    </location>
</feature>
<keyword evidence="9" id="KW-1185">Reference proteome</keyword>